<dbReference type="GO" id="GO:0005852">
    <property type="term" value="C:eukaryotic translation initiation factor 3 complex"/>
    <property type="evidence" value="ECO:0007669"/>
    <property type="project" value="UniProtKB-UniRule"/>
</dbReference>
<comment type="similarity">
    <text evidence="4">Belongs to the eIF-3 subunit L family.</text>
</comment>
<dbReference type="SUPFAM" id="SSF48452">
    <property type="entry name" value="TPR-like"/>
    <property type="match status" value="1"/>
</dbReference>
<evidence type="ECO:0000259" key="5">
    <source>
        <dbReference type="PROSITE" id="PS50250"/>
    </source>
</evidence>
<dbReference type="PROSITE" id="PS50250">
    <property type="entry name" value="PCI"/>
    <property type="match status" value="1"/>
</dbReference>
<gene>
    <name evidence="6" type="ORF">Pmani_035392</name>
</gene>
<accession>A0AAE1TN90</accession>
<keyword evidence="2 4" id="KW-0396">Initiation factor</keyword>
<dbReference type="AlphaFoldDB" id="A0AAE1TN90"/>
<evidence type="ECO:0000256" key="4">
    <source>
        <dbReference type="HAMAP-Rule" id="MF_03011"/>
    </source>
</evidence>
<evidence type="ECO:0000313" key="7">
    <source>
        <dbReference type="Proteomes" id="UP001292094"/>
    </source>
</evidence>
<dbReference type="EMBL" id="JAWZYT010005043">
    <property type="protein sequence ID" value="KAK4291798.1"/>
    <property type="molecule type" value="Genomic_DNA"/>
</dbReference>
<sequence length="592" mass="69467">MYNANEFVDEYESYPLEDAENYHYSARGEGDFSERGAHYPTYSIPEEVKKYITYFRDAIRDGNVYDIPSLYVDFNRLTEEYFKTQSWPDVEDLYGNKLVDQQDTRDDIFLILYRELYYRHIYARIQGGPTIPQRFESYYNYCNLFNYILSAETPVPMELPNQWLWEIIDEFIYQFQSFSQFRSKLGKKSEPEIEMLKESPKIWNVHSVLNVLHCLVDKSNINRQLEVYTSGGDPDSVAGEFGRHPLYKMLGYFSLIGLLRLHSLLGDYYQAIKVLENIELNKKSMYSRVPACQITTYYYVGFAYMMMRRYADAIRTFSNILVYIQRTKAMFQTRNYQNDQINKQTEQMYTLLAICMVLHPQRIDEVVQSSLREKTLAEKMARMSRNETAEFTQCFTFACPKFLSPVPPPFDSAPANYHKEPFQQQLKVFMDEVQQQQQISVMRSYLKLYTTMPMEKMAAFQDLTEDDFRNALLCFKHKMRNIVWTKGTSGLQGDFQSDSEVDFFIAGSMIHIADTKVAQRYGDFFIRQIHKLEEVNRSLSKVKVSGCVPRGSVDSPPLAPHLTSILFFILTSIVNHDAAYVSNDMVRRRQNT</sequence>
<dbReference type="GO" id="GO:0001732">
    <property type="term" value="P:formation of cytoplasmic translation initiation complex"/>
    <property type="evidence" value="ECO:0007669"/>
    <property type="project" value="UniProtKB-UniRule"/>
</dbReference>
<comment type="function">
    <text evidence="4">Component of the eukaryotic translation initiation factor 3 (eIF-3) complex, which is involved in protein synthesis of a specialized repertoire of mRNAs and, together with other initiation factors, stimulates binding of mRNA and methionyl-tRNAi to the 40S ribosome. The eIF-3 complex specifically targets and initiates translation of a subset of mRNAs involved in cell proliferation.</text>
</comment>
<feature type="domain" description="PCI" evidence="5">
    <location>
        <begin position="312"/>
        <end position="519"/>
    </location>
</feature>
<dbReference type="Proteomes" id="UP001292094">
    <property type="component" value="Unassembled WGS sequence"/>
</dbReference>
<comment type="subcellular location">
    <subcellularLocation>
        <location evidence="4">Cytoplasm</location>
    </subcellularLocation>
</comment>
<dbReference type="GO" id="GO:0016282">
    <property type="term" value="C:eukaryotic 43S preinitiation complex"/>
    <property type="evidence" value="ECO:0007669"/>
    <property type="project" value="UniProtKB-UniRule"/>
</dbReference>
<dbReference type="HAMAP" id="MF_03011">
    <property type="entry name" value="eIF3l"/>
    <property type="match status" value="1"/>
</dbReference>
<dbReference type="InterPro" id="IPR019382">
    <property type="entry name" value="eIF3l"/>
</dbReference>
<keyword evidence="1 4" id="KW-0963">Cytoplasm</keyword>
<comment type="subunit">
    <text evidence="4">Component of the eukaryotic translation initiation factor 3 (eIF-3) complex.</text>
</comment>
<proteinExistence type="inferred from homology"/>
<organism evidence="6 7">
    <name type="scientific">Petrolisthes manimaculis</name>
    <dbReference type="NCBI Taxonomy" id="1843537"/>
    <lineage>
        <taxon>Eukaryota</taxon>
        <taxon>Metazoa</taxon>
        <taxon>Ecdysozoa</taxon>
        <taxon>Arthropoda</taxon>
        <taxon>Crustacea</taxon>
        <taxon>Multicrustacea</taxon>
        <taxon>Malacostraca</taxon>
        <taxon>Eumalacostraca</taxon>
        <taxon>Eucarida</taxon>
        <taxon>Decapoda</taxon>
        <taxon>Pleocyemata</taxon>
        <taxon>Anomura</taxon>
        <taxon>Galatheoidea</taxon>
        <taxon>Porcellanidae</taxon>
        <taxon>Petrolisthes</taxon>
    </lineage>
</organism>
<evidence type="ECO:0000256" key="1">
    <source>
        <dbReference type="ARBA" id="ARBA00022490"/>
    </source>
</evidence>
<reference evidence="6" key="1">
    <citation type="submission" date="2023-11" db="EMBL/GenBank/DDBJ databases">
        <title>Genome assemblies of two species of porcelain crab, Petrolisthes cinctipes and Petrolisthes manimaculis (Anomura: Porcellanidae).</title>
        <authorList>
            <person name="Angst P."/>
        </authorList>
    </citation>
    <scope>NUCLEOTIDE SEQUENCE</scope>
    <source>
        <strain evidence="6">PB745_02</strain>
        <tissue evidence="6">Gill</tissue>
    </source>
</reference>
<evidence type="ECO:0000256" key="2">
    <source>
        <dbReference type="ARBA" id="ARBA00022540"/>
    </source>
</evidence>
<comment type="caution">
    <text evidence="6">The sequence shown here is derived from an EMBL/GenBank/DDBJ whole genome shotgun (WGS) entry which is preliminary data.</text>
</comment>
<protein>
    <recommendedName>
        <fullName evidence="4">Eukaryotic translation initiation factor 3 subunit L</fullName>
        <shortName evidence="4">eIF3l</shortName>
    </recommendedName>
</protein>
<dbReference type="PANTHER" id="PTHR13242:SF0">
    <property type="entry name" value="EUKARYOTIC TRANSLATION INITIATION FACTOR 3 SUBUNIT L"/>
    <property type="match status" value="1"/>
</dbReference>
<dbReference type="Pfam" id="PF10255">
    <property type="entry name" value="Paf67"/>
    <property type="match status" value="1"/>
</dbReference>
<dbReference type="GO" id="GO:0033290">
    <property type="term" value="C:eukaryotic 48S preinitiation complex"/>
    <property type="evidence" value="ECO:0007669"/>
    <property type="project" value="UniProtKB-UniRule"/>
</dbReference>
<evidence type="ECO:0000313" key="6">
    <source>
        <dbReference type="EMBL" id="KAK4291798.1"/>
    </source>
</evidence>
<evidence type="ECO:0000256" key="3">
    <source>
        <dbReference type="ARBA" id="ARBA00022917"/>
    </source>
</evidence>
<dbReference type="PANTHER" id="PTHR13242">
    <property type="entry name" value="EUKARYOTIC TRANSLATION INITIATION FACTOR 3"/>
    <property type="match status" value="1"/>
</dbReference>
<dbReference type="InterPro" id="IPR011990">
    <property type="entry name" value="TPR-like_helical_dom_sf"/>
</dbReference>
<name>A0AAE1TN90_9EUCA</name>
<dbReference type="GO" id="GO:0003743">
    <property type="term" value="F:translation initiation factor activity"/>
    <property type="evidence" value="ECO:0007669"/>
    <property type="project" value="UniProtKB-UniRule"/>
</dbReference>
<keyword evidence="3 4" id="KW-0648">Protein biosynthesis</keyword>
<dbReference type="InterPro" id="IPR000717">
    <property type="entry name" value="PCI_dom"/>
</dbReference>
<keyword evidence="7" id="KW-1185">Reference proteome</keyword>